<evidence type="ECO:0000313" key="2">
    <source>
        <dbReference type="Proteomes" id="UP000754883"/>
    </source>
</evidence>
<reference evidence="1 2" key="2">
    <citation type="submission" date="2021-10" db="EMBL/GenBank/DDBJ databases">
        <authorList>
            <person name="Piombo E."/>
        </authorList>
    </citation>
    <scope>NUCLEOTIDE SEQUENCE [LARGE SCALE GENOMIC DNA]</scope>
</reference>
<organism evidence="1 2">
    <name type="scientific">Clonostachys byssicola</name>
    <dbReference type="NCBI Taxonomy" id="160290"/>
    <lineage>
        <taxon>Eukaryota</taxon>
        <taxon>Fungi</taxon>
        <taxon>Dikarya</taxon>
        <taxon>Ascomycota</taxon>
        <taxon>Pezizomycotina</taxon>
        <taxon>Sordariomycetes</taxon>
        <taxon>Hypocreomycetidae</taxon>
        <taxon>Hypocreales</taxon>
        <taxon>Bionectriaceae</taxon>
        <taxon>Clonostachys</taxon>
    </lineage>
</organism>
<comment type="caution">
    <text evidence="1">The sequence shown here is derived from an EMBL/GenBank/DDBJ whole genome shotgun (WGS) entry which is preliminary data.</text>
</comment>
<dbReference type="EMBL" id="CABFNO020001404">
    <property type="protein sequence ID" value="CAG9986335.1"/>
    <property type="molecule type" value="Genomic_DNA"/>
</dbReference>
<name>A0A9N9UAB8_9HYPO</name>
<protein>
    <submittedName>
        <fullName evidence="1">Uncharacterized protein</fullName>
    </submittedName>
</protein>
<reference evidence="2" key="1">
    <citation type="submission" date="2019-06" db="EMBL/GenBank/DDBJ databases">
        <authorList>
            <person name="Broberg M."/>
        </authorList>
    </citation>
    <scope>NUCLEOTIDE SEQUENCE [LARGE SCALE GENOMIC DNA]</scope>
</reference>
<dbReference type="AlphaFoldDB" id="A0A9N9UAB8"/>
<accession>A0A9N9UAB8</accession>
<evidence type="ECO:0000313" key="1">
    <source>
        <dbReference type="EMBL" id="CAG9986335.1"/>
    </source>
</evidence>
<dbReference type="Proteomes" id="UP000754883">
    <property type="component" value="Unassembled WGS sequence"/>
</dbReference>
<gene>
    <name evidence="1" type="ORF">CBYS24578_00012624</name>
</gene>
<sequence length="235" mass="25373">MPWNLLYDTSTCTSWGQRSSRDRLDRGEIFGATADPGLKNPEVVLENKEDLDLHGKGSLEVIIPANVELLELVLAVSLVLLLIKGKHHVAHGNNGVNNAVLGTDELNVLLGENLKLLVVFADVIGRPHLDAAPGPGQFPALVAGEALEEESVMHVPGDHEVFLLSCALGPMVLALSDAIMSASMRHMSSAESQVSVSMSKTQTIRWIPSSGEAILVFIFEWGGDYNLVREVSTFQ</sequence>
<keyword evidence="2" id="KW-1185">Reference proteome</keyword>
<proteinExistence type="predicted"/>